<evidence type="ECO:0000313" key="1">
    <source>
        <dbReference type="EMBL" id="CAK5084971.1"/>
    </source>
</evidence>
<dbReference type="Proteomes" id="UP001497535">
    <property type="component" value="Unassembled WGS sequence"/>
</dbReference>
<comment type="caution">
    <text evidence="1">The sequence shown here is derived from an EMBL/GenBank/DDBJ whole genome shotgun (WGS) entry which is preliminary data.</text>
</comment>
<accession>A0ACB1A1I1</accession>
<keyword evidence="2" id="KW-1185">Reference proteome</keyword>
<protein>
    <submittedName>
        <fullName evidence="1">Uncharacterized protein</fullName>
    </submittedName>
</protein>
<name>A0ACB1A1I1_MELEN</name>
<sequence>MFTCCARALSLAIIASILKEFSLSFLFYYYTYLRDYICCILLFIFSKLLPNFWSLQGPKYIAFSNYSGFYHVIYLYFKHYWCPI</sequence>
<evidence type="ECO:0000313" key="2">
    <source>
        <dbReference type="Proteomes" id="UP001497535"/>
    </source>
</evidence>
<gene>
    <name evidence="1" type="ORF">MENTE1834_LOCUS32385</name>
</gene>
<reference evidence="1" key="1">
    <citation type="submission" date="2023-11" db="EMBL/GenBank/DDBJ databases">
        <authorList>
            <person name="Poullet M."/>
        </authorList>
    </citation>
    <scope>NUCLEOTIDE SEQUENCE</scope>
    <source>
        <strain evidence="1">E1834</strain>
    </source>
</reference>
<organism evidence="1 2">
    <name type="scientific">Meloidogyne enterolobii</name>
    <name type="common">Root-knot nematode worm</name>
    <name type="synonym">Meloidogyne mayaguensis</name>
    <dbReference type="NCBI Taxonomy" id="390850"/>
    <lineage>
        <taxon>Eukaryota</taxon>
        <taxon>Metazoa</taxon>
        <taxon>Ecdysozoa</taxon>
        <taxon>Nematoda</taxon>
        <taxon>Chromadorea</taxon>
        <taxon>Rhabditida</taxon>
        <taxon>Tylenchina</taxon>
        <taxon>Tylenchomorpha</taxon>
        <taxon>Tylenchoidea</taxon>
        <taxon>Meloidogynidae</taxon>
        <taxon>Meloidogyninae</taxon>
        <taxon>Meloidogyne</taxon>
    </lineage>
</organism>
<proteinExistence type="predicted"/>
<dbReference type="EMBL" id="CAVMJV010000055">
    <property type="protein sequence ID" value="CAK5084971.1"/>
    <property type="molecule type" value="Genomic_DNA"/>
</dbReference>